<dbReference type="GO" id="GO:0016757">
    <property type="term" value="F:glycosyltransferase activity"/>
    <property type="evidence" value="ECO:0007669"/>
    <property type="project" value="InterPro"/>
</dbReference>
<feature type="domain" description="Glycosyltransferase subfamily 4-like N-terminal" evidence="3">
    <location>
        <begin position="114"/>
        <end position="179"/>
    </location>
</feature>
<protein>
    <submittedName>
        <fullName evidence="4">Glycosyltransferase family 4 protein</fullName>
    </submittedName>
</protein>
<dbReference type="FunFam" id="3.40.50.2000:FF:000119">
    <property type="entry name" value="Glycosyl transferase group 1"/>
    <property type="match status" value="1"/>
</dbReference>
<dbReference type="Pfam" id="PF13439">
    <property type="entry name" value="Glyco_transf_4"/>
    <property type="match status" value="1"/>
</dbReference>
<dbReference type="Gene3D" id="3.40.50.2000">
    <property type="entry name" value="Glycogen Phosphorylase B"/>
    <property type="match status" value="2"/>
</dbReference>
<dbReference type="Proteomes" id="UP000574276">
    <property type="component" value="Unassembled WGS sequence"/>
</dbReference>
<dbReference type="EMBL" id="JACEGA010000001">
    <property type="protein sequence ID" value="MBB2182837.1"/>
    <property type="molecule type" value="Genomic_DNA"/>
</dbReference>
<evidence type="ECO:0000313" key="4">
    <source>
        <dbReference type="EMBL" id="MBB2182837.1"/>
    </source>
</evidence>
<dbReference type="InterPro" id="IPR001296">
    <property type="entry name" value="Glyco_trans_1"/>
</dbReference>
<dbReference type="AlphaFoldDB" id="A0A839K073"/>
<dbReference type="SUPFAM" id="SSF53756">
    <property type="entry name" value="UDP-Glycosyltransferase/glycogen phosphorylase"/>
    <property type="match status" value="1"/>
</dbReference>
<reference evidence="4 5" key="1">
    <citation type="submission" date="2020-07" db="EMBL/GenBank/DDBJ databases">
        <title>Characterization and genome sequencing of isolate MD1, a novel member within the family Lachnospiraceae.</title>
        <authorList>
            <person name="Rettenmaier R."/>
            <person name="Di Bello L."/>
            <person name="Zinser C."/>
            <person name="Scheitz K."/>
            <person name="Liebl W."/>
            <person name="Zverlov V."/>
        </authorList>
    </citation>
    <scope>NUCLEOTIDE SEQUENCE [LARGE SCALE GENOMIC DNA]</scope>
    <source>
        <strain evidence="4 5">MD1</strain>
    </source>
</reference>
<name>A0A839K073_9FIRM</name>
<dbReference type="PANTHER" id="PTHR46401:SF2">
    <property type="entry name" value="GLYCOSYLTRANSFERASE WBBK-RELATED"/>
    <property type="match status" value="1"/>
</dbReference>
<keyword evidence="5" id="KW-1185">Reference proteome</keyword>
<dbReference type="PANTHER" id="PTHR46401">
    <property type="entry name" value="GLYCOSYLTRANSFERASE WBBK-RELATED"/>
    <property type="match status" value="1"/>
</dbReference>
<evidence type="ECO:0000256" key="1">
    <source>
        <dbReference type="ARBA" id="ARBA00022679"/>
    </source>
</evidence>
<evidence type="ECO:0000259" key="2">
    <source>
        <dbReference type="Pfam" id="PF00534"/>
    </source>
</evidence>
<keyword evidence="1 4" id="KW-0808">Transferase</keyword>
<comment type="caution">
    <text evidence="4">The sequence shown here is derived from an EMBL/GenBank/DDBJ whole genome shotgun (WGS) entry which is preliminary data.</text>
</comment>
<dbReference type="RefSeq" id="WP_228352526.1">
    <property type="nucleotide sequence ID" value="NZ_JACEGA010000001.1"/>
</dbReference>
<evidence type="ECO:0000313" key="5">
    <source>
        <dbReference type="Proteomes" id="UP000574276"/>
    </source>
</evidence>
<gene>
    <name evidence="4" type="ORF">H0486_08110</name>
</gene>
<dbReference type="InterPro" id="IPR028098">
    <property type="entry name" value="Glyco_trans_4-like_N"/>
</dbReference>
<evidence type="ECO:0000259" key="3">
    <source>
        <dbReference type="Pfam" id="PF13439"/>
    </source>
</evidence>
<organism evidence="4 5">
    <name type="scientific">Variimorphobacter saccharofermentans</name>
    <dbReference type="NCBI Taxonomy" id="2755051"/>
    <lineage>
        <taxon>Bacteria</taxon>
        <taxon>Bacillati</taxon>
        <taxon>Bacillota</taxon>
        <taxon>Clostridia</taxon>
        <taxon>Lachnospirales</taxon>
        <taxon>Lachnospiraceae</taxon>
        <taxon>Variimorphobacter</taxon>
    </lineage>
</organism>
<dbReference type="CDD" id="cd03809">
    <property type="entry name" value="GT4_MtfB-like"/>
    <property type="match status" value="1"/>
</dbReference>
<dbReference type="Pfam" id="PF00534">
    <property type="entry name" value="Glycos_transf_1"/>
    <property type="match status" value="1"/>
</dbReference>
<feature type="domain" description="Glycosyl transferase family 1" evidence="2">
    <location>
        <begin position="203"/>
        <end position="358"/>
    </location>
</feature>
<proteinExistence type="predicted"/>
<dbReference type="GO" id="GO:0009103">
    <property type="term" value="P:lipopolysaccharide biosynthetic process"/>
    <property type="evidence" value="ECO:0007669"/>
    <property type="project" value="TreeGrafter"/>
</dbReference>
<sequence length="385" mass="44198">MKISFDAQLLMKGEKTGIGWCAENILQRMPQYQNDFELNCFTLGYNKEQLTCVDKYQKLGYKINRCHWFHDVIYRLIWSLIPIPYSMFFPKKTDITVFFNYVVPPGVRGRRVTFVYDMAYKSCPETVRKRTKDMLNIALKRSCKRADKIITISEFSKSEITRYLGIREDKIVVMPCGVDFMKYHPNYTDEEVVAITKKYGVPDDYLLYLGTLEPRKNITRLIQAYASLKETTSDLPKLVLAGRKGWMYDSIFEIVKELQIEEDVIFTGYIDPEDAPILMKGALAFLFPSIYEGFGMPPLEAMACGTPVLVSNVASLPEVVGDAAVLVDPLSVDSIREGIASLLHNEKLRFELSQKGIERAQTFTWEKSVEVINEVLQDWDVTRGN</sequence>
<accession>A0A839K073</accession>